<protein>
    <submittedName>
        <fullName evidence="2">Uncharacterized protein</fullName>
    </submittedName>
</protein>
<evidence type="ECO:0000313" key="3">
    <source>
        <dbReference type="Proteomes" id="UP000704712"/>
    </source>
</evidence>
<proteinExistence type="predicted"/>
<accession>A0A8S9TLD8</accession>
<keyword evidence="1" id="KW-1133">Transmembrane helix</keyword>
<sequence>MKPSTSYSHSCAVPSHDLNFTVFYVLALVLSGCKVLLAATGTPKQRGGLALIVAALKKTLLPQAVLIHPQ</sequence>
<dbReference type="EMBL" id="JAACNO010003273">
    <property type="protein sequence ID" value="KAF4127354.1"/>
    <property type="molecule type" value="Genomic_DNA"/>
</dbReference>
<comment type="caution">
    <text evidence="2">The sequence shown here is derived from an EMBL/GenBank/DDBJ whole genome shotgun (WGS) entry which is preliminary data.</text>
</comment>
<keyword evidence="1" id="KW-0472">Membrane</keyword>
<name>A0A8S9TLD8_PHYIN</name>
<reference evidence="2" key="1">
    <citation type="submission" date="2020-03" db="EMBL/GenBank/DDBJ databases">
        <title>Hybrid Assembly of Korean Phytophthora infestans isolates.</title>
        <authorList>
            <person name="Prokchorchik M."/>
            <person name="Lee Y."/>
            <person name="Seo J."/>
            <person name="Cho J.-H."/>
            <person name="Park Y.-E."/>
            <person name="Jang D.-C."/>
            <person name="Im J.-S."/>
            <person name="Choi J.-G."/>
            <person name="Park H.-J."/>
            <person name="Lee G.-B."/>
            <person name="Lee Y.-G."/>
            <person name="Hong S.-Y."/>
            <person name="Cho K."/>
            <person name="Sohn K.H."/>
        </authorList>
    </citation>
    <scope>NUCLEOTIDE SEQUENCE</scope>
    <source>
        <strain evidence="2">KR_2_A2</strain>
    </source>
</reference>
<gene>
    <name evidence="2" type="ORF">GN958_ATG23455</name>
</gene>
<dbReference type="AlphaFoldDB" id="A0A8S9TLD8"/>
<dbReference type="Proteomes" id="UP000704712">
    <property type="component" value="Unassembled WGS sequence"/>
</dbReference>
<dbReference type="PROSITE" id="PS51257">
    <property type="entry name" value="PROKAR_LIPOPROTEIN"/>
    <property type="match status" value="1"/>
</dbReference>
<feature type="transmembrane region" description="Helical" evidence="1">
    <location>
        <begin position="20"/>
        <end position="39"/>
    </location>
</feature>
<keyword evidence="1" id="KW-0812">Transmembrane</keyword>
<evidence type="ECO:0000313" key="2">
    <source>
        <dbReference type="EMBL" id="KAF4127354.1"/>
    </source>
</evidence>
<evidence type="ECO:0000256" key="1">
    <source>
        <dbReference type="SAM" id="Phobius"/>
    </source>
</evidence>
<organism evidence="2 3">
    <name type="scientific">Phytophthora infestans</name>
    <name type="common">Potato late blight agent</name>
    <name type="synonym">Botrytis infestans</name>
    <dbReference type="NCBI Taxonomy" id="4787"/>
    <lineage>
        <taxon>Eukaryota</taxon>
        <taxon>Sar</taxon>
        <taxon>Stramenopiles</taxon>
        <taxon>Oomycota</taxon>
        <taxon>Peronosporomycetes</taxon>
        <taxon>Peronosporales</taxon>
        <taxon>Peronosporaceae</taxon>
        <taxon>Phytophthora</taxon>
    </lineage>
</organism>